<dbReference type="GeneID" id="106661299"/>
<dbReference type="Gene3D" id="3.80.10.10">
    <property type="entry name" value="Ribonuclease Inhibitor"/>
    <property type="match status" value="2"/>
</dbReference>
<dbReference type="InterPro" id="IPR001611">
    <property type="entry name" value="Leu-rich_rpt"/>
</dbReference>
<dbReference type="OMA" id="NPCTDES"/>
<keyword evidence="5" id="KW-1185">Reference proteome</keyword>
<evidence type="ECO:0000256" key="2">
    <source>
        <dbReference type="ARBA" id="ARBA00022737"/>
    </source>
</evidence>
<name>A0A8I6R960_CIMLE</name>
<dbReference type="InterPro" id="IPR032675">
    <property type="entry name" value="LRR_dom_sf"/>
</dbReference>
<dbReference type="SUPFAM" id="SSF52058">
    <property type="entry name" value="L domain-like"/>
    <property type="match status" value="1"/>
</dbReference>
<dbReference type="InterPro" id="IPR025875">
    <property type="entry name" value="Leu-rich_rpt_4"/>
</dbReference>
<feature type="compositionally biased region" description="Acidic residues" evidence="3">
    <location>
        <begin position="377"/>
        <end position="396"/>
    </location>
</feature>
<dbReference type="Pfam" id="PF12799">
    <property type="entry name" value="LRR_4"/>
    <property type="match status" value="1"/>
</dbReference>
<dbReference type="AlphaFoldDB" id="A0A8I6R960"/>
<protein>
    <recommendedName>
        <fullName evidence="6">Leucine-rich repeat-containing protein 23</fullName>
    </recommendedName>
</protein>
<feature type="compositionally biased region" description="Basic and acidic residues" evidence="3">
    <location>
        <begin position="48"/>
        <end position="63"/>
    </location>
</feature>
<dbReference type="SMART" id="SM00365">
    <property type="entry name" value="LRR_SD22"/>
    <property type="match status" value="5"/>
</dbReference>
<dbReference type="InterPro" id="IPR050836">
    <property type="entry name" value="SDS22/Internalin_LRR"/>
</dbReference>
<sequence length="413" mass="47174">MTESSGVSSTSETDLEASANLRSASEFSVGGTAKPIKGLLKKGGSMHTFHEDSRKTPDRDKPRKGLQWNISQMTWTEELKQIREEIARRKLESPGVKSLVTIPRERFYHWQFDFEDMTYYPYGLDLSHMAVQDIQIINVLKHLAYLDLSDNEIKNGSLKILEEVNSLIALNLDQNQLTSMNFPGCGNMRWISLKNNTMTAIDRFSMPLLEYAHLDSNQIKTIENFDAENTPVLRLLSLKGNRVSNLKDNQLSPSLKYLYLGNNKIRSCEGLAHLSNLTVLHLRGNKIKKLKSIPNELKNLHYLNLRDNPISNVRQFKKLRGLSKLRILITTDCAFEKANPRVARSKVIFCLMHLKRLNKQEVMASEIQKSKKFRDEIEAEEESSEDDVLEDVEEDDEKYKVASNPSTPASSTK</sequence>
<dbReference type="PROSITE" id="PS51450">
    <property type="entry name" value="LRR"/>
    <property type="match status" value="3"/>
</dbReference>
<evidence type="ECO:0000256" key="3">
    <source>
        <dbReference type="SAM" id="MobiDB-lite"/>
    </source>
</evidence>
<evidence type="ECO:0000256" key="1">
    <source>
        <dbReference type="ARBA" id="ARBA00022614"/>
    </source>
</evidence>
<feature type="region of interest" description="Disordered" evidence="3">
    <location>
        <begin position="1"/>
        <end position="64"/>
    </location>
</feature>
<dbReference type="KEGG" id="clec:106661299"/>
<feature type="compositionally biased region" description="Low complexity" evidence="3">
    <location>
        <begin position="1"/>
        <end position="12"/>
    </location>
</feature>
<evidence type="ECO:0000313" key="5">
    <source>
        <dbReference type="Proteomes" id="UP000494040"/>
    </source>
</evidence>
<dbReference type="OrthoDB" id="271226at2759"/>
<reference evidence="4" key="1">
    <citation type="submission" date="2022-01" db="UniProtKB">
        <authorList>
            <consortium name="EnsemblMetazoa"/>
        </authorList>
    </citation>
    <scope>IDENTIFICATION</scope>
</reference>
<evidence type="ECO:0000313" key="4">
    <source>
        <dbReference type="EnsemblMetazoa" id="XP_014240075.1"/>
    </source>
</evidence>
<feature type="compositionally biased region" description="Polar residues" evidence="3">
    <location>
        <begin position="403"/>
        <end position="413"/>
    </location>
</feature>
<dbReference type="PANTHER" id="PTHR46652">
    <property type="entry name" value="LEUCINE-RICH REPEAT AND IQ DOMAIN-CONTAINING PROTEIN 1-RELATED"/>
    <property type="match status" value="1"/>
</dbReference>
<evidence type="ECO:0008006" key="6">
    <source>
        <dbReference type="Google" id="ProtNLM"/>
    </source>
</evidence>
<keyword evidence="1" id="KW-0433">Leucine-rich repeat</keyword>
<proteinExistence type="predicted"/>
<dbReference type="Proteomes" id="UP000494040">
    <property type="component" value="Unassembled WGS sequence"/>
</dbReference>
<dbReference type="PANTHER" id="PTHR46652:SF3">
    <property type="entry name" value="LEUCINE-RICH REPEAT-CONTAINING PROTEIN 9"/>
    <property type="match status" value="1"/>
</dbReference>
<dbReference type="RefSeq" id="XP_014240075.1">
    <property type="nucleotide sequence ID" value="XM_014384589.2"/>
</dbReference>
<feature type="region of interest" description="Disordered" evidence="3">
    <location>
        <begin position="373"/>
        <end position="413"/>
    </location>
</feature>
<organism evidence="4 5">
    <name type="scientific">Cimex lectularius</name>
    <name type="common">Bed bug</name>
    <name type="synonym">Acanthia lectularia</name>
    <dbReference type="NCBI Taxonomy" id="79782"/>
    <lineage>
        <taxon>Eukaryota</taxon>
        <taxon>Metazoa</taxon>
        <taxon>Ecdysozoa</taxon>
        <taxon>Arthropoda</taxon>
        <taxon>Hexapoda</taxon>
        <taxon>Insecta</taxon>
        <taxon>Pterygota</taxon>
        <taxon>Neoptera</taxon>
        <taxon>Paraneoptera</taxon>
        <taxon>Hemiptera</taxon>
        <taxon>Heteroptera</taxon>
        <taxon>Panheteroptera</taxon>
        <taxon>Cimicomorpha</taxon>
        <taxon>Cimicidae</taxon>
        <taxon>Cimex</taxon>
    </lineage>
</organism>
<keyword evidence="2" id="KW-0677">Repeat</keyword>
<accession>A0A8I6R960</accession>
<dbReference type="EnsemblMetazoa" id="XM_014384589.2">
    <property type="protein sequence ID" value="XP_014240075.1"/>
    <property type="gene ID" value="LOC106661299"/>
</dbReference>